<dbReference type="CDD" id="cd02803">
    <property type="entry name" value="OYE_like_FMN_family"/>
    <property type="match status" value="1"/>
</dbReference>
<evidence type="ECO:0000256" key="2">
    <source>
        <dbReference type="ARBA" id="ARBA00023002"/>
    </source>
</evidence>
<dbReference type="InterPro" id="IPR013785">
    <property type="entry name" value="Aldolase_TIM"/>
</dbReference>
<evidence type="ECO:0000313" key="4">
    <source>
        <dbReference type="EMBL" id="MBJ6750045.1"/>
    </source>
</evidence>
<evidence type="ECO:0000256" key="1">
    <source>
        <dbReference type="ARBA" id="ARBA00022630"/>
    </source>
</evidence>
<accession>A0ABS0YCL0</accession>
<proteinExistence type="predicted"/>
<dbReference type="PANTHER" id="PTHR43656:SF2">
    <property type="entry name" value="BINDING OXIDOREDUCTASE, PUTATIVE (AFU_ORTHOLOGUE AFUA_2G08260)-RELATED"/>
    <property type="match status" value="1"/>
</dbReference>
<keyword evidence="5" id="KW-1185">Reference proteome</keyword>
<dbReference type="Pfam" id="PF00724">
    <property type="entry name" value="Oxidored_FMN"/>
    <property type="match status" value="1"/>
</dbReference>
<reference evidence="4 5" key="1">
    <citation type="submission" date="2020-12" db="EMBL/GenBank/DDBJ databases">
        <title>Geomonas sp. Red421, isolated from paddy soil.</title>
        <authorList>
            <person name="Xu Z."/>
            <person name="Zhang Z."/>
            <person name="Masuda Y."/>
            <person name="Itoh H."/>
            <person name="Senoo K."/>
        </authorList>
    </citation>
    <scope>NUCLEOTIDE SEQUENCE [LARGE SCALE GENOMIC DNA]</scope>
    <source>
        <strain evidence="4 5">Red421</strain>
    </source>
</reference>
<dbReference type="Gene3D" id="3.20.20.70">
    <property type="entry name" value="Aldolase class I"/>
    <property type="match status" value="1"/>
</dbReference>
<comment type="caution">
    <text evidence="4">The sequence shown here is derived from an EMBL/GenBank/DDBJ whole genome shotgun (WGS) entry which is preliminary data.</text>
</comment>
<name>A0ABS0YCL0_9BACT</name>
<evidence type="ECO:0000259" key="3">
    <source>
        <dbReference type="Pfam" id="PF00724"/>
    </source>
</evidence>
<dbReference type="PANTHER" id="PTHR43656">
    <property type="entry name" value="BINDING OXIDOREDUCTASE, PUTATIVE (AFU_ORTHOLOGUE AFUA_2G08260)-RELATED"/>
    <property type="match status" value="1"/>
</dbReference>
<evidence type="ECO:0000313" key="5">
    <source>
        <dbReference type="Proteomes" id="UP000614714"/>
    </source>
</evidence>
<dbReference type="InterPro" id="IPR001155">
    <property type="entry name" value="OxRdtase_FMN_N"/>
</dbReference>
<dbReference type="InterPro" id="IPR051799">
    <property type="entry name" value="NADH_flavin_oxidoreductase"/>
</dbReference>
<protein>
    <submittedName>
        <fullName evidence="4">NADH:flavin oxidoreductase</fullName>
    </submittedName>
</protein>
<keyword evidence="2" id="KW-0560">Oxidoreductase</keyword>
<dbReference type="Proteomes" id="UP000614714">
    <property type="component" value="Unassembled WGS sequence"/>
</dbReference>
<feature type="domain" description="NADH:flavin oxidoreductase/NADH oxidase N-terminal" evidence="3">
    <location>
        <begin position="3"/>
        <end position="330"/>
    </location>
</feature>
<dbReference type="RefSeq" id="WP_199388579.1">
    <property type="nucleotide sequence ID" value="NZ_JAEMHL010000003.1"/>
</dbReference>
<organism evidence="4 5">
    <name type="scientific">Geomonas anaerohicana</name>
    <dbReference type="NCBI Taxonomy" id="2798583"/>
    <lineage>
        <taxon>Bacteria</taxon>
        <taxon>Pseudomonadati</taxon>
        <taxon>Thermodesulfobacteriota</taxon>
        <taxon>Desulfuromonadia</taxon>
        <taxon>Geobacterales</taxon>
        <taxon>Geobacteraceae</taxon>
        <taxon>Geomonas</taxon>
    </lineage>
</organism>
<gene>
    <name evidence="4" type="ORF">JFN91_07440</name>
</gene>
<dbReference type="SUPFAM" id="SSF51395">
    <property type="entry name" value="FMN-linked oxidoreductases"/>
    <property type="match status" value="1"/>
</dbReference>
<keyword evidence="1" id="KW-0285">Flavoprotein</keyword>
<sequence>MAELFEEACIGKLTLKNRFVRSATWEGLATEDGSVTHRLTDMMVELATNEVGLIISGYAFVTKGGQSTPWQMAAWHDRFLPGLTAMVDAVHAAGGRIALQLVHAGRFSSQELTGERPRVPSADGPLNQALISGEIEGVISAFADAAARGKAAGFDAVQLHAAHGFLLSEFLSPAFNRREDGYGGSLENRARLLLEVVRAVRLKVGPDYPILVKMNSDDFLEDGMTGEEALLVAAMLERASVDAIEFSGGTPLSNDLIPARLGELTTPEHEAYYRGAAQDYQDRVGIPLILVGGIRSFEVAEELVQRGETQFVALSRPLIGEPDLIKRWHDGDRAKSVCLSCNGCCGPALEGLGLRCVVLEPELERA</sequence>
<dbReference type="EMBL" id="JAEMHL010000003">
    <property type="protein sequence ID" value="MBJ6750045.1"/>
    <property type="molecule type" value="Genomic_DNA"/>
</dbReference>